<dbReference type="Pfam" id="PF13621">
    <property type="entry name" value="Cupin_8"/>
    <property type="match status" value="1"/>
</dbReference>
<keyword evidence="2" id="KW-1133">Transmembrane helix</keyword>
<feature type="domain" description="JmjC" evidence="3">
    <location>
        <begin position="281"/>
        <end position="452"/>
    </location>
</feature>
<dbReference type="InterPro" id="IPR041667">
    <property type="entry name" value="Cupin_8"/>
</dbReference>
<dbReference type="Proteomes" id="UP000241769">
    <property type="component" value="Unassembled WGS sequence"/>
</dbReference>
<evidence type="ECO:0000256" key="1">
    <source>
        <dbReference type="PROSITE-ProRule" id="PRU00023"/>
    </source>
</evidence>
<dbReference type="PROSITE" id="PS51184">
    <property type="entry name" value="JMJC"/>
    <property type="match status" value="1"/>
</dbReference>
<keyword evidence="2" id="KW-0812">Transmembrane</keyword>
<sequence length="452" mass="50502">MTNRKTTKPTTKPPFGIRKSSTRGTVTLSHVSALIPLILLAVALYLGPSGAWNAFEGLKSYVQSSRPSIDRYSILEHFANGTMNFDISTTPLPISASSVILKSILSNKKDSVPKSLQHLVGQSTVNVNTVRYIDQQDPEFGLTALHLAHQSGDAEAIKFLESLGAKLDVQDSVGRLPSNLSFTNFIKNSKKWARQAGRTCDIPVVDVKSEADFSEIKRLVGEGEPVLMKNAMKFLVNANELAAIQIQDLVEKYGSSHVTVGEVPYANVFRLPHDISTLRDYYVHHVQNKSEHPLYIFQKHSQMTEAGLTALGDLVSRAFPTPSLICPVEYGSTGSDSIHFYLGAKNSGAPFHIHADAANLVVRGSKRWLMYPPLQALYSQKHVYRWLQEDYKDMREEDKPLECIQGPGDVIYVPFDWSHAVLNEEDGTYGYALELLNRREVMWSLPRFHRKC</sequence>
<evidence type="ECO:0000256" key="2">
    <source>
        <dbReference type="SAM" id="Phobius"/>
    </source>
</evidence>
<accession>A0A2P6NVY1</accession>
<dbReference type="SUPFAM" id="SSF51197">
    <property type="entry name" value="Clavaminate synthase-like"/>
    <property type="match status" value="1"/>
</dbReference>
<feature type="repeat" description="ANK" evidence="1">
    <location>
        <begin position="140"/>
        <end position="172"/>
    </location>
</feature>
<comment type="caution">
    <text evidence="4">The sequence shown here is derived from an EMBL/GenBank/DDBJ whole genome shotgun (WGS) entry which is preliminary data.</text>
</comment>
<keyword evidence="5" id="KW-1185">Reference proteome</keyword>
<organism evidence="4 5">
    <name type="scientific">Planoprotostelium fungivorum</name>
    <dbReference type="NCBI Taxonomy" id="1890364"/>
    <lineage>
        <taxon>Eukaryota</taxon>
        <taxon>Amoebozoa</taxon>
        <taxon>Evosea</taxon>
        <taxon>Variosea</taxon>
        <taxon>Cavosteliida</taxon>
        <taxon>Cavosteliaceae</taxon>
        <taxon>Planoprotostelium</taxon>
    </lineage>
</organism>
<reference evidence="4 5" key="1">
    <citation type="journal article" date="2018" name="Genome Biol. Evol.">
        <title>Multiple Roots of Fruiting Body Formation in Amoebozoa.</title>
        <authorList>
            <person name="Hillmann F."/>
            <person name="Forbes G."/>
            <person name="Novohradska S."/>
            <person name="Ferling I."/>
            <person name="Riege K."/>
            <person name="Groth M."/>
            <person name="Westermann M."/>
            <person name="Marz M."/>
            <person name="Spaller T."/>
            <person name="Winckler T."/>
            <person name="Schaap P."/>
            <person name="Glockner G."/>
        </authorList>
    </citation>
    <scope>NUCLEOTIDE SEQUENCE [LARGE SCALE GENOMIC DNA]</scope>
    <source>
        <strain evidence="4 5">Jena</strain>
    </source>
</reference>
<dbReference type="PROSITE" id="PS50088">
    <property type="entry name" value="ANK_REPEAT"/>
    <property type="match status" value="1"/>
</dbReference>
<dbReference type="PANTHER" id="PTHR12480">
    <property type="entry name" value="ARGININE DEMETHYLASE AND LYSYL-HYDROXYLASE JMJD"/>
    <property type="match status" value="1"/>
</dbReference>
<dbReference type="InterPro" id="IPR003347">
    <property type="entry name" value="JmjC_dom"/>
</dbReference>
<dbReference type="Gene3D" id="1.25.40.20">
    <property type="entry name" value="Ankyrin repeat-containing domain"/>
    <property type="match status" value="1"/>
</dbReference>
<gene>
    <name evidence="4" type="ORF">PROFUN_04210</name>
</gene>
<dbReference type="STRING" id="1890364.A0A2P6NVY1"/>
<dbReference type="Gene3D" id="2.60.120.650">
    <property type="entry name" value="Cupin"/>
    <property type="match status" value="1"/>
</dbReference>
<dbReference type="SMART" id="SM00558">
    <property type="entry name" value="JmjC"/>
    <property type="match status" value="1"/>
</dbReference>
<dbReference type="InterPro" id="IPR002110">
    <property type="entry name" value="Ankyrin_rpt"/>
</dbReference>
<keyword evidence="1" id="KW-0040">ANK repeat</keyword>
<feature type="transmembrane region" description="Helical" evidence="2">
    <location>
        <begin position="26"/>
        <end position="46"/>
    </location>
</feature>
<dbReference type="AlphaFoldDB" id="A0A2P6NVY1"/>
<dbReference type="InterPro" id="IPR050910">
    <property type="entry name" value="JMJD6_ArgDemeth/LysHydrox"/>
</dbReference>
<evidence type="ECO:0000313" key="4">
    <source>
        <dbReference type="EMBL" id="PRP88119.1"/>
    </source>
</evidence>
<dbReference type="InParanoid" id="A0A2P6NVY1"/>
<evidence type="ECO:0000259" key="3">
    <source>
        <dbReference type="PROSITE" id="PS51184"/>
    </source>
</evidence>
<keyword evidence="2" id="KW-0472">Membrane</keyword>
<dbReference type="EMBL" id="MDYQ01000014">
    <property type="protein sequence ID" value="PRP88119.1"/>
    <property type="molecule type" value="Genomic_DNA"/>
</dbReference>
<evidence type="ECO:0000313" key="5">
    <source>
        <dbReference type="Proteomes" id="UP000241769"/>
    </source>
</evidence>
<dbReference type="OrthoDB" id="438164at2759"/>
<protein>
    <recommendedName>
        <fullName evidence="3">JmjC domain-containing protein</fullName>
    </recommendedName>
</protein>
<dbReference type="SUPFAM" id="SSF48403">
    <property type="entry name" value="Ankyrin repeat"/>
    <property type="match status" value="1"/>
</dbReference>
<dbReference type="InterPro" id="IPR036770">
    <property type="entry name" value="Ankyrin_rpt-contain_sf"/>
</dbReference>
<name>A0A2P6NVY1_9EUKA</name>
<proteinExistence type="predicted"/>
<dbReference type="PROSITE" id="PS50297">
    <property type="entry name" value="ANK_REP_REGION"/>
    <property type="match status" value="1"/>
</dbReference>